<proteinExistence type="predicted"/>
<accession>A0ABN9DUK0</accession>
<name>A0ABN9DUK0_9NEOB</name>
<protein>
    <submittedName>
        <fullName evidence="1">Uncharacterized protein</fullName>
    </submittedName>
</protein>
<dbReference type="Proteomes" id="UP001162483">
    <property type="component" value="Unassembled WGS sequence"/>
</dbReference>
<dbReference type="PANTHER" id="PTHR23052:SF1">
    <property type="entry name" value="AXONEMAL DYNEIN LIGHT CHAIN DOMAIN-CONTAINING PROTEIN 1"/>
    <property type="match status" value="1"/>
</dbReference>
<sequence>MSPRTMEGNIGESIIPKEFYMVKNKGVLGLEYYEDKYTTLLEDDEKKLRLFPSLKPSGRAEVFQLMKVMDSMLKDAGVDEKDIKLEGPSQIHNLLELLKTEQNIYNV</sequence>
<dbReference type="InterPro" id="IPR052845">
    <property type="entry name" value="Axonemal_dynein_LC_domain"/>
</dbReference>
<comment type="caution">
    <text evidence="1">The sequence shown here is derived from an EMBL/GenBank/DDBJ whole genome shotgun (WGS) entry which is preliminary data.</text>
</comment>
<organism evidence="1 2">
    <name type="scientific">Staurois parvus</name>
    <dbReference type="NCBI Taxonomy" id="386267"/>
    <lineage>
        <taxon>Eukaryota</taxon>
        <taxon>Metazoa</taxon>
        <taxon>Chordata</taxon>
        <taxon>Craniata</taxon>
        <taxon>Vertebrata</taxon>
        <taxon>Euteleostomi</taxon>
        <taxon>Amphibia</taxon>
        <taxon>Batrachia</taxon>
        <taxon>Anura</taxon>
        <taxon>Neobatrachia</taxon>
        <taxon>Ranoidea</taxon>
        <taxon>Ranidae</taxon>
        <taxon>Staurois</taxon>
    </lineage>
</organism>
<keyword evidence="2" id="KW-1185">Reference proteome</keyword>
<gene>
    <name evidence="1" type="ORF">SPARVUS_LOCUS8076469</name>
</gene>
<dbReference type="PANTHER" id="PTHR23052">
    <property type="entry name" value="AXONEMAL DYNEIN LIGHT CHAIN DOMAIN-CONTAINING PROTEIN 1"/>
    <property type="match status" value="1"/>
</dbReference>
<reference evidence="1" key="1">
    <citation type="submission" date="2023-05" db="EMBL/GenBank/DDBJ databases">
        <authorList>
            <person name="Stuckert A."/>
        </authorList>
    </citation>
    <scope>NUCLEOTIDE SEQUENCE</scope>
</reference>
<evidence type="ECO:0000313" key="1">
    <source>
        <dbReference type="EMBL" id="CAI9575047.1"/>
    </source>
</evidence>
<feature type="non-terminal residue" evidence="1">
    <location>
        <position position="107"/>
    </location>
</feature>
<dbReference type="EMBL" id="CATNWA010014708">
    <property type="protein sequence ID" value="CAI9575047.1"/>
    <property type="molecule type" value="Genomic_DNA"/>
</dbReference>
<evidence type="ECO:0000313" key="2">
    <source>
        <dbReference type="Proteomes" id="UP001162483"/>
    </source>
</evidence>